<sequence>MLGHKFEHKLLDIRLRLDMMTVDEVRWTPHKLQEIRDIWAHPIHPMEARRPVNNKMYVVRNLFVEVLRLETPSHLLTKTWTNVPTILPSACIEDYMQLFLPRIDPRLQNPLNVPPGFHVLVDPPMPATTLLDLIAREVHRDDLGKEEKYDTIADLLTRYYRST</sequence>
<protein>
    <submittedName>
        <fullName evidence="1">Uncharacterized protein</fullName>
    </submittedName>
</protein>
<proteinExistence type="predicted"/>
<gene>
    <name evidence="1" type="ORF">M9H77_04486</name>
</gene>
<comment type="caution">
    <text evidence="1">The sequence shown here is derived from an EMBL/GenBank/DDBJ whole genome shotgun (WGS) entry which is preliminary data.</text>
</comment>
<evidence type="ECO:0000313" key="1">
    <source>
        <dbReference type="EMBL" id="KAI5683258.1"/>
    </source>
</evidence>
<accession>A0ACC0CE55</accession>
<dbReference type="EMBL" id="CM044701">
    <property type="protein sequence ID" value="KAI5683258.1"/>
    <property type="molecule type" value="Genomic_DNA"/>
</dbReference>
<evidence type="ECO:0000313" key="2">
    <source>
        <dbReference type="Proteomes" id="UP001060085"/>
    </source>
</evidence>
<name>A0ACC0CE55_CATRO</name>
<organism evidence="1 2">
    <name type="scientific">Catharanthus roseus</name>
    <name type="common">Madagascar periwinkle</name>
    <name type="synonym">Vinca rosea</name>
    <dbReference type="NCBI Taxonomy" id="4058"/>
    <lineage>
        <taxon>Eukaryota</taxon>
        <taxon>Viridiplantae</taxon>
        <taxon>Streptophyta</taxon>
        <taxon>Embryophyta</taxon>
        <taxon>Tracheophyta</taxon>
        <taxon>Spermatophyta</taxon>
        <taxon>Magnoliopsida</taxon>
        <taxon>eudicotyledons</taxon>
        <taxon>Gunneridae</taxon>
        <taxon>Pentapetalae</taxon>
        <taxon>asterids</taxon>
        <taxon>lamiids</taxon>
        <taxon>Gentianales</taxon>
        <taxon>Apocynaceae</taxon>
        <taxon>Rauvolfioideae</taxon>
        <taxon>Vinceae</taxon>
        <taxon>Catharanthinae</taxon>
        <taxon>Catharanthus</taxon>
    </lineage>
</organism>
<dbReference type="Proteomes" id="UP001060085">
    <property type="component" value="Linkage Group LG01"/>
</dbReference>
<reference evidence="2" key="1">
    <citation type="journal article" date="2023" name="Nat. Plants">
        <title>Single-cell RNA sequencing provides a high-resolution roadmap for understanding the multicellular compartmentation of specialized metabolism.</title>
        <authorList>
            <person name="Sun S."/>
            <person name="Shen X."/>
            <person name="Li Y."/>
            <person name="Li Y."/>
            <person name="Wang S."/>
            <person name="Li R."/>
            <person name="Zhang H."/>
            <person name="Shen G."/>
            <person name="Guo B."/>
            <person name="Wei J."/>
            <person name="Xu J."/>
            <person name="St-Pierre B."/>
            <person name="Chen S."/>
            <person name="Sun C."/>
        </authorList>
    </citation>
    <scope>NUCLEOTIDE SEQUENCE [LARGE SCALE GENOMIC DNA]</scope>
</reference>
<keyword evidence="2" id="KW-1185">Reference proteome</keyword>